<feature type="compositionally biased region" description="Basic residues" evidence="1">
    <location>
        <begin position="82"/>
        <end position="93"/>
    </location>
</feature>
<dbReference type="Gene3D" id="1.10.287.110">
    <property type="entry name" value="DnaJ domain"/>
    <property type="match status" value="1"/>
</dbReference>
<dbReference type="SUPFAM" id="SSF46565">
    <property type="entry name" value="Chaperone J-domain"/>
    <property type="match status" value="1"/>
</dbReference>
<protein>
    <recommendedName>
        <fullName evidence="2">J domain-containing protein</fullName>
    </recommendedName>
</protein>
<evidence type="ECO:0000313" key="4">
    <source>
        <dbReference type="Proteomes" id="UP001346149"/>
    </source>
</evidence>
<accession>A0AAN7R7D8</accession>
<feature type="region of interest" description="Disordered" evidence="1">
    <location>
        <begin position="1"/>
        <end position="25"/>
    </location>
</feature>
<sequence>MEKEDFGKGQQPTKSHIRYSTHQKRDDAKKALNDLLFRSGSCKVSFQDEDPIWKLDGKETNSSSNGDKRTRPKRASQQAPKNLHKKMRRKIRRGSFNEDFEGQPETIFHAAFSNRWYTWAFNSERSSTFENPSGFEWRDNSSSGNQRTSKWESISDMESDDEEEIFTGSSSDRTMLGLPPIGPLKMEDVKSAFRLSALKWHPDKHQGPSQSMAEEKFKSCVDAYKSLCSALSAA</sequence>
<dbReference type="Proteomes" id="UP001346149">
    <property type="component" value="Unassembled WGS sequence"/>
</dbReference>
<dbReference type="EMBL" id="JAXQNO010000009">
    <property type="protein sequence ID" value="KAK4791015.1"/>
    <property type="molecule type" value="Genomic_DNA"/>
</dbReference>
<proteinExistence type="predicted"/>
<dbReference type="AlphaFoldDB" id="A0AAN7R7D8"/>
<feature type="domain" description="J" evidence="2">
    <location>
        <begin position="171"/>
        <end position="232"/>
    </location>
</feature>
<comment type="caution">
    <text evidence="3">The sequence shown here is derived from an EMBL/GenBank/DDBJ whole genome shotgun (WGS) entry which is preliminary data.</text>
</comment>
<dbReference type="PROSITE" id="PS50076">
    <property type="entry name" value="DNAJ_2"/>
    <property type="match status" value="1"/>
</dbReference>
<dbReference type="InterPro" id="IPR036869">
    <property type="entry name" value="J_dom_sf"/>
</dbReference>
<gene>
    <name evidence="3" type="ORF">SAY86_031428</name>
</gene>
<keyword evidence="4" id="KW-1185">Reference proteome</keyword>
<dbReference type="PANTHER" id="PTHR45376:SF5">
    <property type="entry name" value="CHAPERONE DNAJ-DOMAIN SUPERFAMILY PROTEIN"/>
    <property type="match status" value="1"/>
</dbReference>
<reference evidence="3 4" key="1">
    <citation type="journal article" date="2023" name="Hortic Res">
        <title>Pangenome of water caltrop reveals structural variations and asymmetric subgenome divergence after allopolyploidization.</title>
        <authorList>
            <person name="Zhang X."/>
            <person name="Chen Y."/>
            <person name="Wang L."/>
            <person name="Yuan Y."/>
            <person name="Fang M."/>
            <person name="Shi L."/>
            <person name="Lu R."/>
            <person name="Comes H.P."/>
            <person name="Ma Y."/>
            <person name="Chen Y."/>
            <person name="Huang G."/>
            <person name="Zhou Y."/>
            <person name="Zheng Z."/>
            <person name="Qiu Y."/>
        </authorList>
    </citation>
    <scope>NUCLEOTIDE SEQUENCE [LARGE SCALE GENOMIC DNA]</scope>
    <source>
        <strain evidence="3">F231</strain>
    </source>
</reference>
<dbReference type="Pfam" id="PF00226">
    <property type="entry name" value="DnaJ"/>
    <property type="match status" value="1"/>
</dbReference>
<feature type="compositionally biased region" description="Acidic residues" evidence="1">
    <location>
        <begin position="155"/>
        <end position="165"/>
    </location>
</feature>
<dbReference type="CDD" id="cd06257">
    <property type="entry name" value="DnaJ"/>
    <property type="match status" value="1"/>
</dbReference>
<organism evidence="3 4">
    <name type="scientific">Trapa natans</name>
    <name type="common">Water chestnut</name>
    <dbReference type="NCBI Taxonomy" id="22666"/>
    <lineage>
        <taxon>Eukaryota</taxon>
        <taxon>Viridiplantae</taxon>
        <taxon>Streptophyta</taxon>
        <taxon>Embryophyta</taxon>
        <taxon>Tracheophyta</taxon>
        <taxon>Spermatophyta</taxon>
        <taxon>Magnoliopsida</taxon>
        <taxon>eudicotyledons</taxon>
        <taxon>Gunneridae</taxon>
        <taxon>Pentapetalae</taxon>
        <taxon>rosids</taxon>
        <taxon>malvids</taxon>
        <taxon>Myrtales</taxon>
        <taxon>Lythraceae</taxon>
        <taxon>Trapa</taxon>
    </lineage>
</organism>
<name>A0AAN7R7D8_TRANT</name>
<dbReference type="PANTHER" id="PTHR45376">
    <property type="entry name" value="CHAPERONE DNAJ-DOMAIN SUPERFAMILY PROTEIN-RELATED"/>
    <property type="match status" value="1"/>
</dbReference>
<feature type="region of interest" description="Disordered" evidence="1">
    <location>
        <begin position="130"/>
        <end position="178"/>
    </location>
</feature>
<evidence type="ECO:0000313" key="3">
    <source>
        <dbReference type="EMBL" id="KAK4791015.1"/>
    </source>
</evidence>
<evidence type="ECO:0000256" key="1">
    <source>
        <dbReference type="SAM" id="MobiDB-lite"/>
    </source>
</evidence>
<feature type="region of interest" description="Disordered" evidence="1">
    <location>
        <begin position="53"/>
        <end position="98"/>
    </location>
</feature>
<dbReference type="SMART" id="SM00271">
    <property type="entry name" value="DnaJ"/>
    <property type="match status" value="1"/>
</dbReference>
<evidence type="ECO:0000259" key="2">
    <source>
        <dbReference type="PROSITE" id="PS50076"/>
    </source>
</evidence>
<dbReference type="InterPro" id="IPR001623">
    <property type="entry name" value="DnaJ_domain"/>
</dbReference>